<name>A0A9P4QDZ7_9PEZI</name>
<feature type="region of interest" description="Disordered" evidence="1">
    <location>
        <begin position="60"/>
        <end position="102"/>
    </location>
</feature>
<feature type="compositionally biased region" description="Low complexity" evidence="1">
    <location>
        <begin position="191"/>
        <end position="206"/>
    </location>
</feature>
<evidence type="ECO:0000256" key="1">
    <source>
        <dbReference type="SAM" id="MobiDB-lite"/>
    </source>
</evidence>
<dbReference type="Proteomes" id="UP000799441">
    <property type="component" value="Unassembled WGS sequence"/>
</dbReference>
<protein>
    <recommendedName>
        <fullName evidence="4">Transport protein particle subunit trs85-2</fullName>
    </recommendedName>
</protein>
<feature type="region of interest" description="Disordered" evidence="1">
    <location>
        <begin position="1"/>
        <end position="45"/>
    </location>
</feature>
<gene>
    <name evidence="2" type="ORF">K431DRAFT_282604</name>
</gene>
<dbReference type="PANTHER" id="PTHR12975:SF6">
    <property type="entry name" value="TRAFFICKING PROTEIN PARTICLE COMPLEX SUBUNIT 8"/>
    <property type="match status" value="1"/>
</dbReference>
<dbReference type="OrthoDB" id="203724at2759"/>
<organism evidence="2 3">
    <name type="scientific">Polychaeton citri CBS 116435</name>
    <dbReference type="NCBI Taxonomy" id="1314669"/>
    <lineage>
        <taxon>Eukaryota</taxon>
        <taxon>Fungi</taxon>
        <taxon>Dikarya</taxon>
        <taxon>Ascomycota</taxon>
        <taxon>Pezizomycotina</taxon>
        <taxon>Dothideomycetes</taxon>
        <taxon>Dothideomycetidae</taxon>
        <taxon>Capnodiales</taxon>
        <taxon>Capnodiaceae</taxon>
        <taxon>Polychaeton</taxon>
    </lineage>
</organism>
<comment type="caution">
    <text evidence="2">The sequence shown here is derived from an EMBL/GenBank/DDBJ whole genome shotgun (WGS) entry which is preliminary data.</text>
</comment>
<feature type="region of interest" description="Disordered" evidence="1">
    <location>
        <begin position="181"/>
        <end position="216"/>
    </location>
</feature>
<dbReference type="InterPro" id="IPR024420">
    <property type="entry name" value="TRAPP_III_complex_Trs85"/>
</dbReference>
<feature type="compositionally biased region" description="Polar residues" evidence="1">
    <location>
        <begin position="779"/>
        <end position="793"/>
    </location>
</feature>
<evidence type="ECO:0000313" key="2">
    <source>
        <dbReference type="EMBL" id="KAF2723908.1"/>
    </source>
</evidence>
<proteinExistence type="predicted"/>
<accession>A0A9P4QDZ7</accession>
<sequence length="869" mass="94893">MPSIPDDALQSRPASYSDSDTPVEQVSRPTYKRSPLPSAAGLPYRRSNNASFTSLFAATTPTTASRPGTATPTGSNGSVFSPGGSTVVAGSARSNSPSQGVGAHLQNTELKELILRAFAPHVSILASQDTEELVRHKGVNGGTLDLLRPFGEHVQGKVTIRDSTGVSRSWEDYSIKFMGVRDGLENPRPQSSAGRSSIDSSGGRQRASVGEFKPARLRTGGDVAQVDDLVERHLTFAEEHSAPQGTDYINPDGIGDLDPHTPSPFYQLFLRRLLSAMPMAPSETLSHPVASVIMISSRNPAPIEEFRNLYASSNDGDHRLPQWVHNEFLRYYVLVHDEDYDDITKTMSLFDQMKRHFGLHCHLLRLRSKPCSPGDPNATQLPACEWTAAAEDLAEIVRRETMDDDDEDLSPTPAIFESDAHAIRAFIRELVTQSIIPSMERASATWNDQVASRRRGLSGRFMSLSKRFTFGTGGGSGNRPSSGLGFGGGGSNSNYDSLQGFYRPDSPEAIMRKLGDYALMLRDWKLAYSTFEVLCQDFKTDKAWRYYAGANEMAVVSSLLAASSSFSANAKIRVDTIDNYMETAFYSYITRANAPYNALRTLLLGIELLKMRGGLALDEAAKWCTRILDDRLVGPIGHALVMERVASCFYEHRGIMSREDRNRKAAYWNTLAADAWLRMEKTAQAEKCLNLAVDLYKLDSGEVRFDGMESFLKQLKKSIEQSRPGSLALDSADVAQLLDEQDAQVETLQQTADQVAALRSSPVMHRKSLSTAAVPPIQGQHTSAPGRRTSLQPSLPGIPAALMPNQAMPYDPLGSTASAYEHGDTVEPLSPSTGSRSPVLGQPPMSPIARTGSHPSGNGYQRGRDDGFS</sequence>
<feature type="region of interest" description="Disordered" evidence="1">
    <location>
        <begin position="767"/>
        <end position="869"/>
    </location>
</feature>
<feature type="compositionally biased region" description="Polar residues" evidence="1">
    <location>
        <begin position="12"/>
        <end position="28"/>
    </location>
</feature>
<reference evidence="2" key="1">
    <citation type="journal article" date="2020" name="Stud. Mycol.">
        <title>101 Dothideomycetes genomes: a test case for predicting lifestyles and emergence of pathogens.</title>
        <authorList>
            <person name="Haridas S."/>
            <person name="Albert R."/>
            <person name="Binder M."/>
            <person name="Bloem J."/>
            <person name="Labutti K."/>
            <person name="Salamov A."/>
            <person name="Andreopoulos B."/>
            <person name="Baker S."/>
            <person name="Barry K."/>
            <person name="Bills G."/>
            <person name="Bluhm B."/>
            <person name="Cannon C."/>
            <person name="Castanera R."/>
            <person name="Culley D."/>
            <person name="Daum C."/>
            <person name="Ezra D."/>
            <person name="Gonzalez J."/>
            <person name="Henrissat B."/>
            <person name="Kuo A."/>
            <person name="Liang C."/>
            <person name="Lipzen A."/>
            <person name="Lutzoni F."/>
            <person name="Magnuson J."/>
            <person name="Mondo S."/>
            <person name="Nolan M."/>
            <person name="Ohm R."/>
            <person name="Pangilinan J."/>
            <person name="Park H.-J."/>
            <person name="Ramirez L."/>
            <person name="Alfaro M."/>
            <person name="Sun H."/>
            <person name="Tritt A."/>
            <person name="Yoshinaga Y."/>
            <person name="Zwiers L.-H."/>
            <person name="Turgeon B."/>
            <person name="Goodwin S."/>
            <person name="Spatafora J."/>
            <person name="Crous P."/>
            <person name="Grigoriev I."/>
        </authorList>
    </citation>
    <scope>NUCLEOTIDE SEQUENCE</scope>
    <source>
        <strain evidence="2">CBS 116435</strain>
    </source>
</reference>
<evidence type="ECO:0000313" key="3">
    <source>
        <dbReference type="Proteomes" id="UP000799441"/>
    </source>
</evidence>
<dbReference type="AlphaFoldDB" id="A0A9P4QDZ7"/>
<feature type="compositionally biased region" description="Polar residues" evidence="1">
    <location>
        <begin position="60"/>
        <end position="79"/>
    </location>
</feature>
<dbReference type="PANTHER" id="PTHR12975">
    <property type="entry name" value="TRANSPORT PROTEIN TRAPP"/>
    <property type="match status" value="1"/>
</dbReference>
<keyword evidence="3" id="KW-1185">Reference proteome</keyword>
<dbReference type="GO" id="GO:1990072">
    <property type="term" value="C:TRAPPIII protein complex"/>
    <property type="evidence" value="ECO:0007669"/>
    <property type="project" value="TreeGrafter"/>
</dbReference>
<evidence type="ECO:0008006" key="4">
    <source>
        <dbReference type="Google" id="ProtNLM"/>
    </source>
</evidence>
<dbReference type="EMBL" id="MU003774">
    <property type="protein sequence ID" value="KAF2723908.1"/>
    <property type="molecule type" value="Genomic_DNA"/>
</dbReference>
<dbReference type="Pfam" id="PF12739">
    <property type="entry name" value="TRAPPC-Trs85"/>
    <property type="match status" value="1"/>
</dbReference>